<organism evidence="1 2">
    <name type="scientific">Diplocarpon coronariae</name>
    <dbReference type="NCBI Taxonomy" id="2795749"/>
    <lineage>
        <taxon>Eukaryota</taxon>
        <taxon>Fungi</taxon>
        <taxon>Dikarya</taxon>
        <taxon>Ascomycota</taxon>
        <taxon>Pezizomycotina</taxon>
        <taxon>Leotiomycetes</taxon>
        <taxon>Helotiales</taxon>
        <taxon>Drepanopezizaceae</taxon>
        <taxon>Diplocarpon</taxon>
    </lineage>
</organism>
<gene>
    <name evidence="1" type="ORF">B2J93_183</name>
</gene>
<dbReference type="AlphaFoldDB" id="A0A218Z9K8"/>
<dbReference type="InParanoid" id="A0A218Z9K8"/>
<name>A0A218Z9K8_9HELO</name>
<comment type="caution">
    <text evidence="1">The sequence shown here is derived from an EMBL/GenBank/DDBJ whole genome shotgun (WGS) entry which is preliminary data.</text>
</comment>
<accession>A0A218Z9K8</accession>
<proteinExistence type="predicted"/>
<protein>
    <submittedName>
        <fullName evidence="1">Uncharacterized protein</fullName>
    </submittedName>
</protein>
<reference evidence="1 2" key="1">
    <citation type="submission" date="2017-04" db="EMBL/GenBank/DDBJ databases">
        <title>Draft genome sequence of Marssonina coronaria NL1: causal agent of apple blotch.</title>
        <authorList>
            <person name="Cheng Q."/>
        </authorList>
    </citation>
    <scope>NUCLEOTIDE SEQUENCE [LARGE SCALE GENOMIC DNA]</scope>
    <source>
        <strain evidence="1 2">NL1</strain>
    </source>
</reference>
<sequence>MPSGNLSLISTRITVISAPLSCRLRRRLHHPLLWEDISERLDRFLTAVWTSWNTIHAALLTRDVRIHDAASVGSSRFVDGLMVPAGVERRQGVTDGLARGSKHQVEDPSRILRAAASIAAEDRGRSIRCSSNRTIYSMNPQVTGERAWPPGIIADITSFCEEKVGPLLTLWLGPDTFRGLVASPSKRVR</sequence>
<evidence type="ECO:0000313" key="1">
    <source>
        <dbReference type="EMBL" id="OWP03935.1"/>
    </source>
</evidence>
<dbReference type="Proteomes" id="UP000242519">
    <property type="component" value="Unassembled WGS sequence"/>
</dbReference>
<keyword evidence="2" id="KW-1185">Reference proteome</keyword>
<dbReference type="EMBL" id="MZNU01000155">
    <property type="protein sequence ID" value="OWP03935.1"/>
    <property type="molecule type" value="Genomic_DNA"/>
</dbReference>
<evidence type="ECO:0000313" key="2">
    <source>
        <dbReference type="Proteomes" id="UP000242519"/>
    </source>
</evidence>